<evidence type="ECO:0000313" key="2">
    <source>
        <dbReference type="Proteomes" id="UP001055811"/>
    </source>
</evidence>
<sequence>MCTLEKRGNIFFLTLTGDDEHRLNPTLISSLRSALSEAKSQSTRGTVLVTVADGKFFSNGFDLAWAKSASGGSPPEAVNLLRHMVELFKDVVADFISLPMPTIAAVTGHAAAAGLMLAMSHDYVLMRRDRGILYMSEVDIGMTLPGYFTALMRSKVAKPEVRRDVLLRGVKVKAEEAVAKGLIDSAHDNGEKAVEAAVRMAEELTKRRWDGEVYAEIRKSLYPEVCGVLGLSNRELATFWRVSHPFLAFASWISSVKIPSDIGKLGKLTVLNVSDNNITGNIPPSIVNLGNLMHLDLSYNRISGEIPTGIGNLSLMSRALLKQNQLTGSIPISITKIYRLADLDLSMNQISGTIPAELGSMPILSTLYLDNNQLYGG</sequence>
<reference evidence="1 2" key="2">
    <citation type="journal article" date="2022" name="Mol. Ecol. Resour.">
        <title>The genomes of chicory, endive, great burdock and yacon provide insights into Asteraceae paleo-polyploidization history and plant inulin production.</title>
        <authorList>
            <person name="Fan W."/>
            <person name="Wang S."/>
            <person name="Wang H."/>
            <person name="Wang A."/>
            <person name="Jiang F."/>
            <person name="Liu H."/>
            <person name="Zhao H."/>
            <person name="Xu D."/>
            <person name="Zhang Y."/>
        </authorList>
    </citation>
    <scope>NUCLEOTIDE SEQUENCE [LARGE SCALE GENOMIC DNA]</scope>
    <source>
        <strain evidence="2">cv. Punajuju</strain>
        <tissue evidence="1">Leaves</tissue>
    </source>
</reference>
<gene>
    <name evidence="1" type="ORF">L2E82_45377</name>
</gene>
<evidence type="ECO:0000313" key="1">
    <source>
        <dbReference type="EMBL" id="KAI3700739.1"/>
    </source>
</evidence>
<accession>A0ACB8ZRX7</accession>
<proteinExistence type="predicted"/>
<name>A0ACB8ZRX7_CICIN</name>
<comment type="caution">
    <text evidence="1">The sequence shown here is derived from an EMBL/GenBank/DDBJ whole genome shotgun (WGS) entry which is preliminary data.</text>
</comment>
<protein>
    <submittedName>
        <fullName evidence="1">Uncharacterized protein</fullName>
    </submittedName>
</protein>
<dbReference type="EMBL" id="CM042016">
    <property type="protein sequence ID" value="KAI3700739.1"/>
    <property type="molecule type" value="Genomic_DNA"/>
</dbReference>
<organism evidence="1 2">
    <name type="scientific">Cichorium intybus</name>
    <name type="common">Chicory</name>
    <dbReference type="NCBI Taxonomy" id="13427"/>
    <lineage>
        <taxon>Eukaryota</taxon>
        <taxon>Viridiplantae</taxon>
        <taxon>Streptophyta</taxon>
        <taxon>Embryophyta</taxon>
        <taxon>Tracheophyta</taxon>
        <taxon>Spermatophyta</taxon>
        <taxon>Magnoliopsida</taxon>
        <taxon>eudicotyledons</taxon>
        <taxon>Gunneridae</taxon>
        <taxon>Pentapetalae</taxon>
        <taxon>asterids</taxon>
        <taxon>campanulids</taxon>
        <taxon>Asterales</taxon>
        <taxon>Asteraceae</taxon>
        <taxon>Cichorioideae</taxon>
        <taxon>Cichorieae</taxon>
        <taxon>Cichoriinae</taxon>
        <taxon>Cichorium</taxon>
    </lineage>
</organism>
<dbReference type="Proteomes" id="UP001055811">
    <property type="component" value="Linkage Group LG08"/>
</dbReference>
<keyword evidence="2" id="KW-1185">Reference proteome</keyword>
<reference evidence="2" key="1">
    <citation type="journal article" date="2022" name="Mol. Ecol. Resour.">
        <title>The genomes of chicory, endive, great burdock and yacon provide insights into Asteraceae palaeo-polyploidization history and plant inulin production.</title>
        <authorList>
            <person name="Fan W."/>
            <person name="Wang S."/>
            <person name="Wang H."/>
            <person name="Wang A."/>
            <person name="Jiang F."/>
            <person name="Liu H."/>
            <person name="Zhao H."/>
            <person name="Xu D."/>
            <person name="Zhang Y."/>
        </authorList>
    </citation>
    <scope>NUCLEOTIDE SEQUENCE [LARGE SCALE GENOMIC DNA]</scope>
    <source>
        <strain evidence="2">cv. Punajuju</strain>
    </source>
</reference>